<gene>
    <name evidence="4" type="ORF">DI640_13065</name>
</gene>
<dbReference type="InterPro" id="IPR018698">
    <property type="entry name" value="VWA-like_dom"/>
</dbReference>
<dbReference type="InterPro" id="IPR036465">
    <property type="entry name" value="vWFA_dom_sf"/>
</dbReference>
<sequence length="522" mass="56698">MDNAEKQTMMDTAERAMTAAKTFILRKQRVFAAAMTRMDLKMVCSTGPDDGIPAAATDCYKQIIFDARRILQMNDDQIAFLIMHELVHKMGNHGVRGKCSTGNPEMDRLLSNVAADFIVNKIVVGEIGDHFPPADERLNAKHIDVTIDSFWPALMMSQALRQPMKLYDPSVSDNDSVESVLARLLANMPKSSSQGDGGDKKQGKQQGQPKPGPGQPEPGQGAPGQGAPGPGQPEPGQGEPGQGQPEPGQGQGQPEPGQGQGQGQGQPDMDALAKALAQAVMGRDDAGLKPENPDGSEATEAEIAAEQAVSEQAVAQAAIAEMEKRQGKAPGWLKRMVDAAKKPAINPRTLLDRYVRRRTARSDYSMRRPRKFGMAHNMLLPTLRSDEVGDLLVAIDTSGSVGDRDLAQYRADIEAVKRVMRPTSITVIYCDTRIAGVQTFKRNQPLKLKPMGGGGTILVPVFQHIADNKLKGDLLLFLTDGYATDKFPDRLKPKMPVVWLVYDGNPTFRPNFGDVVRTTIQT</sequence>
<feature type="region of interest" description="Disordered" evidence="1">
    <location>
        <begin position="189"/>
        <end position="267"/>
    </location>
</feature>
<evidence type="ECO:0000313" key="5">
    <source>
        <dbReference type="Proteomes" id="UP000249555"/>
    </source>
</evidence>
<dbReference type="Proteomes" id="UP000249555">
    <property type="component" value="Unassembled WGS sequence"/>
</dbReference>
<accession>A0A2W5AVZ4</accession>
<dbReference type="EMBL" id="QFMX01000013">
    <property type="protein sequence ID" value="PZO72298.1"/>
    <property type="molecule type" value="Genomic_DNA"/>
</dbReference>
<dbReference type="Pfam" id="PF13203">
    <property type="entry name" value="DUF2201_N"/>
    <property type="match status" value="2"/>
</dbReference>
<feature type="domain" description="Putative metallopeptidase" evidence="3">
    <location>
        <begin position="257"/>
        <end position="381"/>
    </location>
</feature>
<evidence type="ECO:0000256" key="1">
    <source>
        <dbReference type="SAM" id="MobiDB-lite"/>
    </source>
</evidence>
<feature type="compositionally biased region" description="Low complexity" evidence="1">
    <location>
        <begin position="234"/>
        <end position="257"/>
    </location>
</feature>
<evidence type="ECO:0000259" key="2">
    <source>
        <dbReference type="Pfam" id="PF09967"/>
    </source>
</evidence>
<reference evidence="4 5" key="1">
    <citation type="submission" date="2017-08" db="EMBL/GenBank/DDBJ databases">
        <title>Infants hospitalized years apart are colonized by the same room-sourced microbial strains.</title>
        <authorList>
            <person name="Brooks B."/>
            <person name="Olm M.R."/>
            <person name="Firek B.A."/>
            <person name="Baker R."/>
            <person name="Thomas B.C."/>
            <person name="Morowitz M.J."/>
            <person name="Banfield J.F."/>
        </authorList>
    </citation>
    <scope>NUCLEOTIDE SEQUENCE [LARGE SCALE GENOMIC DNA]</scope>
    <source>
        <strain evidence="4">S2_018_000_R3_119</strain>
    </source>
</reference>
<evidence type="ECO:0008006" key="6">
    <source>
        <dbReference type="Google" id="ProtNLM"/>
    </source>
</evidence>
<name>A0A2W5AVZ4_9SPHN</name>
<dbReference type="Pfam" id="PF09967">
    <property type="entry name" value="DUF2201"/>
    <property type="match status" value="1"/>
</dbReference>
<protein>
    <recommendedName>
        <fullName evidence="6">VWA-like domain-containing protein</fullName>
    </recommendedName>
</protein>
<dbReference type="AlphaFoldDB" id="A0A2W5AVZ4"/>
<evidence type="ECO:0000259" key="3">
    <source>
        <dbReference type="Pfam" id="PF13203"/>
    </source>
</evidence>
<organism evidence="4 5">
    <name type="scientific">Sphingomonas taxi</name>
    <dbReference type="NCBI Taxonomy" id="1549858"/>
    <lineage>
        <taxon>Bacteria</taxon>
        <taxon>Pseudomonadati</taxon>
        <taxon>Pseudomonadota</taxon>
        <taxon>Alphaproteobacteria</taxon>
        <taxon>Sphingomonadales</taxon>
        <taxon>Sphingomonadaceae</taxon>
        <taxon>Sphingomonas</taxon>
    </lineage>
</organism>
<feature type="domain" description="VWA-like" evidence="2">
    <location>
        <begin position="392"/>
        <end position="517"/>
    </location>
</feature>
<proteinExistence type="predicted"/>
<evidence type="ECO:0000313" key="4">
    <source>
        <dbReference type="EMBL" id="PZO72298.1"/>
    </source>
</evidence>
<dbReference type="InterPro" id="IPR025154">
    <property type="entry name" value="Put_metallopeptidase_dom"/>
</dbReference>
<comment type="caution">
    <text evidence="4">The sequence shown here is derived from an EMBL/GenBank/DDBJ whole genome shotgun (WGS) entry which is preliminary data.</text>
</comment>
<feature type="domain" description="Putative metallopeptidase" evidence="3">
    <location>
        <begin position="14"/>
        <end position="237"/>
    </location>
</feature>
<dbReference type="PANTHER" id="PTHR38730">
    <property type="entry name" value="SLL7028 PROTEIN"/>
    <property type="match status" value="1"/>
</dbReference>
<dbReference type="PANTHER" id="PTHR38730:SF1">
    <property type="entry name" value="SLL7028 PROTEIN"/>
    <property type="match status" value="1"/>
</dbReference>
<dbReference type="SUPFAM" id="SSF53300">
    <property type="entry name" value="vWA-like"/>
    <property type="match status" value="1"/>
</dbReference>